<dbReference type="EMBL" id="JAACNO010000142">
    <property type="protein sequence ID" value="KAF4149762.1"/>
    <property type="molecule type" value="Genomic_DNA"/>
</dbReference>
<sequence length="396" mass="44233">MAGKGSVRGLRIIPGAKPAMCTVCALTKASRQPVPKTRSSPDNVADGICHVDLAGPIAASTNGYRYFMVAVWRDFVQTYAMKRKKAATGMVKRFLAMLERQAEVPATSLKVLRADGGTEFINKDFTKLARTQGILLQHTTPYTLFQNGVAERSIRTVTETAAAMLVDSGLPHKLWEYALQHATYIRNRIPRRGAKVTPYERIFGQRPDVGQLPIFGQAVVARVPDQLRRKKIRFLDTRGQLGAFIGCAEVIKGFYVYTKGSNRSIFTSRDVNVIDRMVFEVDPSAEDNDELDDADSDDVTDEEQQTQDDREGAFPSELAAVRRSQRIARRTIIQAEAYAVLSDVIKEPLNLAEAKRAPQWKQWQKAIDTEVKSLFDNGTFEWVTPPTGVRVLDHTL</sequence>
<evidence type="ECO:0000313" key="4">
    <source>
        <dbReference type="Proteomes" id="UP000704712"/>
    </source>
</evidence>
<evidence type="ECO:0000313" key="3">
    <source>
        <dbReference type="EMBL" id="KAF4149762.1"/>
    </source>
</evidence>
<feature type="region of interest" description="Disordered" evidence="1">
    <location>
        <begin position="285"/>
        <end position="313"/>
    </location>
</feature>
<organism evidence="3 4">
    <name type="scientific">Phytophthora infestans</name>
    <name type="common">Potato late blight agent</name>
    <name type="synonym">Botrytis infestans</name>
    <dbReference type="NCBI Taxonomy" id="4787"/>
    <lineage>
        <taxon>Eukaryota</taxon>
        <taxon>Sar</taxon>
        <taxon>Stramenopiles</taxon>
        <taxon>Oomycota</taxon>
        <taxon>Peronosporomycetes</taxon>
        <taxon>Peronosporales</taxon>
        <taxon>Peronosporaceae</taxon>
        <taxon>Phytophthora</taxon>
    </lineage>
</organism>
<dbReference type="PROSITE" id="PS50994">
    <property type="entry name" value="INTEGRASE"/>
    <property type="match status" value="1"/>
</dbReference>
<evidence type="ECO:0000256" key="1">
    <source>
        <dbReference type="SAM" id="MobiDB-lite"/>
    </source>
</evidence>
<dbReference type="AlphaFoldDB" id="A0A8S9VEJ4"/>
<dbReference type="GO" id="GO:0003676">
    <property type="term" value="F:nucleic acid binding"/>
    <property type="evidence" value="ECO:0007669"/>
    <property type="project" value="InterPro"/>
</dbReference>
<dbReference type="Gene3D" id="3.30.420.10">
    <property type="entry name" value="Ribonuclease H-like superfamily/Ribonuclease H"/>
    <property type="match status" value="1"/>
</dbReference>
<protein>
    <submittedName>
        <fullName evidence="3">Integrase core domain</fullName>
    </submittedName>
</protein>
<reference evidence="3" key="1">
    <citation type="submission" date="2020-03" db="EMBL/GenBank/DDBJ databases">
        <title>Hybrid Assembly of Korean Phytophthora infestans isolates.</title>
        <authorList>
            <person name="Prokchorchik M."/>
            <person name="Lee Y."/>
            <person name="Seo J."/>
            <person name="Cho J.-H."/>
            <person name="Park Y.-E."/>
            <person name="Jang D.-C."/>
            <person name="Im J.-S."/>
            <person name="Choi J.-G."/>
            <person name="Park H.-J."/>
            <person name="Lee G.-B."/>
            <person name="Lee Y.-G."/>
            <person name="Hong S.-Y."/>
            <person name="Cho K."/>
            <person name="Sohn K.H."/>
        </authorList>
    </citation>
    <scope>NUCLEOTIDE SEQUENCE</scope>
    <source>
        <strain evidence="3">KR_2_A2</strain>
    </source>
</reference>
<feature type="domain" description="Integrase catalytic" evidence="2">
    <location>
        <begin position="37"/>
        <end position="206"/>
    </location>
</feature>
<dbReference type="InterPro" id="IPR039537">
    <property type="entry name" value="Retrotran_Ty1/copia-like"/>
</dbReference>
<dbReference type="InterPro" id="IPR012337">
    <property type="entry name" value="RNaseH-like_sf"/>
</dbReference>
<dbReference type="GO" id="GO:0015074">
    <property type="term" value="P:DNA integration"/>
    <property type="evidence" value="ECO:0007669"/>
    <property type="project" value="InterPro"/>
</dbReference>
<evidence type="ECO:0000259" key="2">
    <source>
        <dbReference type="PROSITE" id="PS50994"/>
    </source>
</evidence>
<proteinExistence type="predicted"/>
<feature type="compositionally biased region" description="Acidic residues" evidence="1">
    <location>
        <begin position="285"/>
        <end position="306"/>
    </location>
</feature>
<name>A0A8S9VEJ4_PHYIN</name>
<dbReference type="Proteomes" id="UP000704712">
    <property type="component" value="Unassembled WGS sequence"/>
</dbReference>
<accession>A0A8S9VEJ4</accession>
<dbReference type="PANTHER" id="PTHR42648:SF28">
    <property type="entry name" value="TRANSPOSON-ENCODED PROTEIN WITH RIBONUCLEASE H-LIKE AND RETROVIRUS ZINC FINGER-LIKE DOMAINS"/>
    <property type="match status" value="1"/>
</dbReference>
<dbReference type="InterPro" id="IPR036397">
    <property type="entry name" value="RNaseH_sf"/>
</dbReference>
<dbReference type="InterPro" id="IPR001584">
    <property type="entry name" value="Integrase_cat-core"/>
</dbReference>
<dbReference type="PANTHER" id="PTHR42648">
    <property type="entry name" value="TRANSPOSASE, PUTATIVE-RELATED"/>
    <property type="match status" value="1"/>
</dbReference>
<dbReference type="SUPFAM" id="SSF53098">
    <property type="entry name" value="Ribonuclease H-like"/>
    <property type="match status" value="1"/>
</dbReference>
<gene>
    <name evidence="3" type="ORF">GN958_ATG01158</name>
</gene>
<comment type="caution">
    <text evidence="3">The sequence shown here is derived from an EMBL/GenBank/DDBJ whole genome shotgun (WGS) entry which is preliminary data.</text>
</comment>